<feature type="signal peptide" evidence="10">
    <location>
        <begin position="1"/>
        <end position="35"/>
    </location>
</feature>
<evidence type="ECO:0000256" key="7">
    <source>
        <dbReference type="ARBA" id="ARBA00037847"/>
    </source>
</evidence>
<evidence type="ECO:0000313" key="13">
    <source>
        <dbReference type="Proteomes" id="UP000311382"/>
    </source>
</evidence>
<feature type="non-terminal residue" evidence="12">
    <location>
        <position position="226"/>
    </location>
</feature>
<dbReference type="EMBL" id="SOZI01000127">
    <property type="protein sequence ID" value="TNY18677.1"/>
    <property type="molecule type" value="Genomic_DNA"/>
</dbReference>
<comment type="subcellular location">
    <subcellularLocation>
        <location evidence="7">Endomembrane system</location>
        <topology evidence="7">Single-pass membrane protein</topology>
    </subcellularLocation>
    <subcellularLocation>
        <location evidence="1 8">Membrane</location>
        <topology evidence="1 8">Single-pass type I membrane protein</topology>
    </subcellularLocation>
</comment>
<dbReference type="SUPFAM" id="SSF101576">
    <property type="entry name" value="Supernatant protein factor (SPF), C-terminal domain"/>
    <property type="match status" value="1"/>
</dbReference>
<comment type="similarity">
    <text evidence="2 8">Belongs to the EMP24/GP25L family.</text>
</comment>
<evidence type="ECO:0000256" key="4">
    <source>
        <dbReference type="ARBA" id="ARBA00022729"/>
    </source>
</evidence>
<dbReference type="Proteomes" id="UP000311382">
    <property type="component" value="Unassembled WGS sequence"/>
</dbReference>
<sequence>MPSALLASCRLGALVAFSAPLLLLALLSAVPPAAGSALTTTINANERSCFYAAVDKVGEKVGFYFAVQSGGSFDIDWTVTDPNDNIIIDGERERQGDYIFTAHTAGEYTFCFSNDMSSLSEKLVDFDIMVESEPRPIAPAKPTGLTEQTSSLEESIYRLSGSFSSIQRTQRYFRTRENRNVSTVRSTEWRIFTFSLLESCLMVGMSAFQVWVVQRFFSGPSRRRVV</sequence>
<keyword evidence="3 8" id="KW-0812">Transmembrane</keyword>
<keyword evidence="13" id="KW-1185">Reference proteome</keyword>
<dbReference type="GO" id="GO:0012505">
    <property type="term" value="C:endomembrane system"/>
    <property type="evidence" value="ECO:0007669"/>
    <property type="project" value="UniProtKB-SubCell"/>
</dbReference>
<dbReference type="InterPro" id="IPR015720">
    <property type="entry name" value="Emp24-like"/>
</dbReference>
<evidence type="ECO:0000256" key="6">
    <source>
        <dbReference type="ARBA" id="ARBA00023136"/>
    </source>
</evidence>
<evidence type="ECO:0000259" key="11">
    <source>
        <dbReference type="PROSITE" id="PS50866"/>
    </source>
</evidence>
<dbReference type="Pfam" id="PF01105">
    <property type="entry name" value="EMP24_GP25L"/>
    <property type="match status" value="1"/>
</dbReference>
<evidence type="ECO:0000256" key="10">
    <source>
        <dbReference type="SAM" id="SignalP"/>
    </source>
</evidence>
<reference evidence="12 13" key="1">
    <citation type="submission" date="2019-03" db="EMBL/GenBank/DDBJ databases">
        <title>Rhodosporidium diobovatum UCD-FST 08-225 genome sequencing, assembly, and annotation.</title>
        <authorList>
            <person name="Fakankun I.U."/>
            <person name="Fristensky B."/>
            <person name="Levin D.B."/>
        </authorList>
    </citation>
    <scope>NUCLEOTIDE SEQUENCE [LARGE SCALE GENOMIC DNA]</scope>
    <source>
        <strain evidence="12 13">UCD-FST 08-225</strain>
    </source>
</reference>
<keyword evidence="4 10" id="KW-0732">Signal</keyword>
<gene>
    <name evidence="12" type="ORF">DMC30DRAFT_367775</name>
</gene>
<dbReference type="STRING" id="5288.A0A5C5FP93"/>
<keyword evidence="6 9" id="KW-0472">Membrane</keyword>
<evidence type="ECO:0000313" key="12">
    <source>
        <dbReference type="EMBL" id="TNY18677.1"/>
    </source>
</evidence>
<dbReference type="SMART" id="SM01190">
    <property type="entry name" value="EMP24_GP25L"/>
    <property type="match status" value="1"/>
</dbReference>
<evidence type="ECO:0000256" key="2">
    <source>
        <dbReference type="ARBA" id="ARBA00007104"/>
    </source>
</evidence>
<feature type="transmembrane region" description="Helical" evidence="9">
    <location>
        <begin position="189"/>
        <end position="213"/>
    </location>
</feature>
<dbReference type="InterPro" id="IPR036598">
    <property type="entry name" value="GOLD_dom_sf"/>
</dbReference>
<proteinExistence type="inferred from homology"/>
<protein>
    <submittedName>
        <fullName evidence="12">Emp24/gp25L/p24 family/GOLD-domain-containing protein</fullName>
    </submittedName>
</protein>
<keyword evidence="5 9" id="KW-1133">Transmembrane helix</keyword>
<evidence type="ECO:0000256" key="5">
    <source>
        <dbReference type="ARBA" id="ARBA00022989"/>
    </source>
</evidence>
<dbReference type="GO" id="GO:0016020">
    <property type="term" value="C:membrane"/>
    <property type="evidence" value="ECO:0007669"/>
    <property type="project" value="UniProtKB-SubCell"/>
</dbReference>
<dbReference type="OrthoDB" id="1929172at2759"/>
<accession>A0A5C5FP93</accession>
<comment type="caution">
    <text evidence="12">The sequence shown here is derived from an EMBL/GenBank/DDBJ whole genome shotgun (WGS) entry which is preliminary data.</text>
</comment>
<feature type="domain" description="GOLD" evidence="11">
    <location>
        <begin position="47"/>
        <end position="130"/>
    </location>
</feature>
<evidence type="ECO:0000256" key="9">
    <source>
        <dbReference type="SAM" id="Phobius"/>
    </source>
</evidence>
<evidence type="ECO:0000256" key="8">
    <source>
        <dbReference type="RuleBase" id="RU003827"/>
    </source>
</evidence>
<evidence type="ECO:0000256" key="3">
    <source>
        <dbReference type="ARBA" id="ARBA00022692"/>
    </source>
</evidence>
<evidence type="ECO:0000256" key="1">
    <source>
        <dbReference type="ARBA" id="ARBA00004479"/>
    </source>
</evidence>
<dbReference type="InterPro" id="IPR009038">
    <property type="entry name" value="GOLD_dom"/>
</dbReference>
<dbReference type="PANTHER" id="PTHR22811">
    <property type="entry name" value="TRANSMEMBRANE EMP24 DOMAIN-CONTAINING PROTEIN"/>
    <property type="match status" value="1"/>
</dbReference>
<feature type="chain" id="PRO_5023097759" evidence="10">
    <location>
        <begin position="36"/>
        <end position="226"/>
    </location>
</feature>
<dbReference type="PROSITE" id="PS50866">
    <property type="entry name" value="GOLD"/>
    <property type="match status" value="1"/>
</dbReference>
<dbReference type="AlphaFoldDB" id="A0A5C5FP93"/>
<organism evidence="12 13">
    <name type="scientific">Rhodotorula diobovata</name>
    <dbReference type="NCBI Taxonomy" id="5288"/>
    <lineage>
        <taxon>Eukaryota</taxon>
        <taxon>Fungi</taxon>
        <taxon>Dikarya</taxon>
        <taxon>Basidiomycota</taxon>
        <taxon>Pucciniomycotina</taxon>
        <taxon>Microbotryomycetes</taxon>
        <taxon>Sporidiobolales</taxon>
        <taxon>Sporidiobolaceae</taxon>
        <taxon>Rhodotorula</taxon>
    </lineage>
</organism>
<name>A0A5C5FP93_9BASI</name>